<feature type="region of interest" description="Disordered" evidence="1">
    <location>
        <begin position="251"/>
        <end position="275"/>
    </location>
</feature>
<name>A0A5C6GD05_METRR</name>
<evidence type="ECO:0000256" key="1">
    <source>
        <dbReference type="SAM" id="MobiDB-lite"/>
    </source>
</evidence>
<evidence type="ECO:0000313" key="3">
    <source>
        <dbReference type="EMBL" id="TWU73916.1"/>
    </source>
</evidence>
<feature type="region of interest" description="Disordered" evidence="1">
    <location>
        <begin position="41"/>
        <end position="72"/>
    </location>
</feature>
<dbReference type="AlphaFoldDB" id="A0A5C6GD05"/>
<comment type="caution">
    <text evidence="3">The sequence shown here is derived from an EMBL/GenBank/DDBJ whole genome shotgun (WGS) entry which is preliminary data.</text>
</comment>
<feature type="domain" description="Ysc84 actin-binding" evidence="2">
    <location>
        <begin position="206"/>
        <end position="335"/>
    </location>
</feature>
<dbReference type="EMBL" id="SBHS01000014">
    <property type="protein sequence ID" value="TWU73916.1"/>
    <property type="molecule type" value="Genomic_DNA"/>
</dbReference>
<dbReference type="GO" id="GO:0035091">
    <property type="term" value="F:phosphatidylinositol binding"/>
    <property type="evidence" value="ECO:0007669"/>
    <property type="project" value="TreeGrafter"/>
</dbReference>
<evidence type="ECO:0000313" key="4">
    <source>
        <dbReference type="Proteomes" id="UP000317257"/>
    </source>
</evidence>
<sequence length="377" mass="40490">MSSNEKTDQGVPELRGSNLLLTILRRRLELFQLRRSKRTRSRCTSFNQRRHRRVSSSIRPPRSRHTKSRAGAIASSTLSVSAGAAAPINSLAHKLGSQSFLPETLDRECGKSAAILRSFCTHESSSGVIDPTKEKPKNRVIVTIPPNVISKAVGLAIFTTLRAGFQVSGATGSGILTARLPDGSWLPDGLWLPDGSWSPPSGIPVHSVGGGFQIGLDIYDCVCVINSKEVLAAFMTPESVWGKATATSNIPGDAHPLTAAPEVQPSTMPKLDAGDSKRRSLSASAFKPVFSYVKSRGFYAGIQVDGTVVVERKDANASFYGASVTVQQILQGQFSGRDHKTCGLSVLAGSSRLSEELKRELSAIILLRLVRRCLLLG</sequence>
<organism evidence="3 4">
    <name type="scientific">Metarhizium rileyi (strain RCEF 4871)</name>
    <name type="common">Nomuraea rileyi</name>
    <dbReference type="NCBI Taxonomy" id="1649241"/>
    <lineage>
        <taxon>Eukaryota</taxon>
        <taxon>Fungi</taxon>
        <taxon>Dikarya</taxon>
        <taxon>Ascomycota</taxon>
        <taxon>Pezizomycotina</taxon>
        <taxon>Sordariomycetes</taxon>
        <taxon>Hypocreomycetidae</taxon>
        <taxon>Hypocreales</taxon>
        <taxon>Clavicipitaceae</taxon>
        <taxon>Metarhizium</taxon>
    </lineage>
</organism>
<dbReference type="PANTHER" id="PTHR15629">
    <property type="entry name" value="SH3YL1 PROTEIN"/>
    <property type="match status" value="1"/>
</dbReference>
<reference evidence="4" key="1">
    <citation type="submission" date="2018-12" db="EMBL/GenBank/DDBJ databases">
        <title>The complete genome of Metarhizium rileyi, a key fungal pathogen of Lepidoptera.</title>
        <authorList>
            <person name="Binneck E."/>
            <person name="Lastra C.C.L."/>
            <person name="Sosa-Gomez D.R."/>
        </authorList>
    </citation>
    <scope>NUCLEOTIDE SEQUENCE [LARGE SCALE GENOMIC DNA]</scope>
    <source>
        <strain evidence="4">Cep018-CH2</strain>
    </source>
</reference>
<dbReference type="InterPro" id="IPR051702">
    <property type="entry name" value="SH3_domain_YSC84-like"/>
</dbReference>
<evidence type="ECO:0000259" key="2">
    <source>
        <dbReference type="Pfam" id="PF04366"/>
    </source>
</evidence>
<proteinExistence type="predicted"/>
<accession>A0A5C6GD05</accession>
<dbReference type="InterPro" id="IPR007461">
    <property type="entry name" value="Ysc84_actin-binding"/>
</dbReference>
<gene>
    <name evidence="3" type="ORF">ED733_003821</name>
</gene>
<dbReference type="Pfam" id="PF04366">
    <property type="entry name" value="Ysc84"/>
    <property type="match status" value="1"/>
</dbReference>
<dbReference type="PANTHER" id="PTHR15629:SF8">
    <property type="entry name" value="DUF500 DOMAIN PROTEIN (AFU_ORTHOLOGUE AFUA_5G07310)"/>
    <property type="match status" value="1"/>
</dbReference>
<protein>
    <recommendedName>
        <fullName evidence="2">Ysc84 actin-binding domain-containing protein</fullName>
    </recommendedName>
</protein>
<dbReference type="Proteomes" id="UP000317257">
    <property type="component" value="Unassembled WGS sequence"/>
</dbReference>